<dbReference type="Proteomes" id="UP000831775">
    <property type="component" value="Chromosome"/>
</dbReference>
<keyword evidence="1" id="KW-1133">Transmembrane helix</keyword>
<keyword evidence="1" id="KW-0472">Membrane</keyword>
<feature type="transmembrane region" description="Helical" evidence="1">
    <location>
        <begin position="122"/>
        <end position="139"/>
    </location>
</feature>
<name>A0ABY4FYP5_9MICO</name>
<accession>A0ABY4FYP5</accession>
<dbReference type="Pfam" id="PF13160">
    <property type="entry name" value="DUF3995"/>
    <property type="match status" value="1"/>
</dbReference>
<dbReference type="EMBL" id="CP095043">
    <property type="protein sequence ID" value="UOQ61351.1"/>
    <property type="molecule type" value="Genomic_DNA"/>
</dbReference>
<sequence>MRCLTPLARTVAATGLLAVAGVHAVWASGSTWPERNRRRLSEAVIGHASVEPGRGATAAVAAGAAAGGIIAGGALGDGRGIVATRRAIGLALLARGILGGNTALISMGLPEGGKRFQELDERLYRPLCLVLGVATLIGARGPRASRRPLRTH</sequence>
<protein>
    <submittedName>
        <fullName evidence="2">DUF3995 domain-containing protein</fullName>
    </submittedName>
</protein>
<reference evidence="2 3" key="1">
    <citation type="submission" date="2022-04" db="EMBL/GenBank/DDBJ databases">
        <title>Leucobacter sp. isolated from rhizosphere of onion.</title>
        <authorList>
            <person name="Won M."/>
            <person name="Lee C.-M."/>
            <person name="Woen H.-Y."/>
            <person name="Kwon S.-W."/>
        </authorList>
    </citation>
    <scope>NUCLEOTIDE SEQUENCE [LARGE SCALE GENOMIC DNA]</scope>
    <source>
        <strain evidence="2 3">H25R-14</strain>
    </source>
</reference>
<evidence type="ECO:0000256" key="1">
    <source>
        <dbReference type="SAM" id="Phobius"/>
    </source>
</evidence>
<proteinExistence type="predicted"/>
<keyword evidence="1" id="KW-0812">Transmembrane</keyword>
<organism evidence="2 3">
    <name type="scientific">Leucobacter rhizosphaerae</name>
    <dbReference type="NCBI Taxonomy" id="2932245"/>
    <lineage>
        <taxon>Bacteria</taxon>
        <taxon>Bacillati</taxon>
        <taxon>Actinomycetota</taxon>
        <taxon>Actinomycetes</taxon>
        <taxon>Micrococcales</taxon>
        <taxon>Microbacteriaceae</taxon>
        <taxon>Leucobacter</taxon>
    </lineage>
</organism>
<evidence type="ECO:0000313" key="3">
    <source>
        <dbReference type="Proteomes" id="UP000831775"/>
    </source>
</evidence>
<feature type="transmembrane region" description="Helical" evidence="1">
    <location>
        <begin position="87"/>
        <end position="110"/>
    </location>
</feature>
<feature type="transmembrane region" description="Helical" evidence="1">
    <location>
        <begin position="56"/>
        <end position="75"/>
    </location>
</feature>
<dbReference type="InterPro" id="IPR025058">
    <property type="entry name" value="DUF3995"/>
</dbReference>
<keyword evidence="3" id="KW-1185">Reference proteome</keyword>
<gene>
    <name evidence="2" type="ORF">MUN76_05110</name>
</gene>
<evidence type="ECO:0000313" key="2">
    <source>
        <dbReference type="EMBL" id="UOQ61351.1"/>
    </source>
</evidence>
<dbReference type="RefSeq" id="WP_244687748.1">
    <property type="nucleotide sequence ID" value="NZ_CP095043.1"/>
</dbReference>